<sequence>MRNRFMVFTALGTALLAMPALAAPRDRTAPQGGDGSAIGEMQQELRSPGTPWVPAQRRDAAAADAMGPETPFPLLQRAEAMVQRGRLGEANELLERASTRLLTRSTLASQADQPMQSGAVEAISRARTALMSRDRAGAQQQIAQAMRMVGQVPVEPITDVMPPAAPPPGRAMKRLDGAALTPAYENAFRMAQAGPQMSPTTGSGTRNGTAAQPNVARPSGVPGTGTTMGTTGAPAPGTGGGSMPRPGMPGNNQGGGGNNAAGGSTGG</sequence>
<feature type="compositionally biased region" description="Gly residues" evidence="1">
    <location>
        <begin position="252"/>
        <end position="267"/>
    </location>
</feature>
<dbReference type="AlphaFoldDB" id="A0A9X1Y8R5"/>
<evidence type="ECO:0000313" key="3">
    <source>
        <dbReference type="EMBL" id="MCK8786009.1"/>
    </source>
</evidence>
<dbReference type="Proteomes" id="UP001139516">
    <property type="component" value="Unassembled WGS sequence"/>
</dbReference>
<feature type="compositionally biased region" description="Polar residues" evidence="1">
    <location>
        <begin position="195"/>
        <end position="212"/>
    </location>
</feature>
<keyword evidence="4" id="KW-1185">Reference proteome</keyword>
<dbReference type="EMBL" id="JALPRX010000073">
    <property type="protein sequence ID" value="MCK8786009.1"/>
    <property type="molecule type" value="Genomic_DNA"/>
</dbReference>
<feature type="chain" id="PRO_5040842393" description="DUF4398 domain-containing protein" evidence="2">
    <location>
        <begin position="23"/>
        <end position="267"/>
    </location>
</feature>
<dbReference type="RefSeq" id="WP_248668128.1">
    <property type="nucleotide sequence ID" value="NZ_JALPRX010000073.1"/>
</dbReference>
<name>A0A9X1Y8R5_9PROT</name>
<feature type="region of interest" description="Disordered" evidence="1">
    <location>
        <begin position="44"/>
        <end position="69"/>
    </location>
</feature>
<evidence type="ECO:0000256" key="2">
    <source>
        <dbReference type="SAM" id="SignalP"/>
    </source>
</evidence>
<proteinExistence type="predicted"/>
<accession>A0A9X1Y8R5</accession>
<reference evidence="3" key="1">
    <citation type="submission" date="2022-04" db="EMBL/GenBank/DDBJ databases">
        <title>Roseomonas acroporae sp. nov., isolated from coral Acropora digitifera.</title>
        <authorList>
            <person name="Sun H."/>
        </authorList>
    </citation>
    <scope>NUCLEOTIDE SEQUENCE</scope>
    <source>
        <strain evidence="3">NAR14</strain>
    </source>
</reference>
<feature type="region of interest" description="Disordered" evidence="1">
    <location>
        <begin position="194"/>
        <end position="267"/>
    </location>
</feature>
<protein>
    <recommendedName>
        <fullName evidence="5">DUF4398 domain-containing protein</fullName>
    </recommendedName>
</protein>
<organism evidence="3 4">
    <name type="scientific">Roseomonas acroporae</name>
    <dbReference type="NCBI Taxonomy" id="2937791"/>
    <lineage>
        <taxon>Bacteria</taxon>
        <taxon>Pseudomonadati</taxon>
        <taxon>Pseudomonadota</taxon>
        <taxon>Alphaproteobacteria</taxon>
        <taxon>Acetobacterales</taxon>
        <taxon>Roseomonadaceae</taxon>
        <taxon>Roseomonas</taxon>
    </lineage>
</organism>
<feature type="compositionally biased region" description="Low complexity" evidence="1">
    <location>
        <begin position="218"/>
        <end position="236"/>
    </location>
</feature>
<evidence type="ECO:0000256" key="1">
    <source>
        <dbReference type="SAM" id="MobiDB-lite"/>
    </source>
</evidence>
<keyword evidence="2" id="KW-0732">Signal</keyword>
<feature type="signal peptide" evidence="2">
    <location>
        <begin position="1"/>
        <end position="22"/>
    </location>
</feature>
<evidence type="ECO:0008006" key="5">
    <source>
        <dbReference type="Google" id="ProtNLM"/>
    </source>
</evidence>
<evidence type="ECO:0000313" key="4">
    <source>
        <dbReference type="Proteomes" id="UP001139516"/>
    </source>
</evidence>
<comment type="caution">
    <text evidence="3">The sequence shown here is derived from an EMBL/GenBank/DDBJ whole genome shotgun (WGS) entry which is preliminary data.</text>
</comment>
<gene>
    <name evidence="3" type="ORF">M0638_16655</name>
</gene>